<dbReference type="AlphaFoldDB" id="D8SNJ6"/>
<feature type="signal peptide" evidence="2">
    <location>
        <begin position="1"/>
        <end position="21"/>
    </location>
</feature>
<evidence type="ECO:0000313" key="5">
    <source>
        <dbReference type="Proteomes" id="UP000001514"/>
    </source>
</evidence>
<protein>
    <submittedName>
        <fullName evidence="4">Uncharacterized protein</fullName>
    </submittedName>
</protein>
<dbReference type="HOGENOM" id="CLU_2188522_0_0_1"/>
<evidence type="ECO:0000256" key="1">
    <source>
        <dbReference type="SAM" id="MobiDB-lite"/>
    </source>
</evidence>
<keyword evidence="5" id="KW-1185">Reference proteome</keyword>
<dbReference type="KEGG" id="smo:SELMODRAFT_424023"/>
<dbReference type="Gramene" id="EFJ13162">
    <property type="protein sequence ID" value="EFJ13162"/>
    <property type="gene ID" value="SELMODRAFT_424969"/>
</dbReference>
<sequence length="109" mass="11625">MLIVLIMPVLMPNMTLPGISTATNDDVPFDSIPHETSMNTQEYASLLASQGQALNGRKLLGEVHTSDYDGPGANRNPHYGAPPPLREISDYGGPGANMNPHYAPPPLMG</sequence>
<proteinExistence type="predicted"/>
<evidence type="ECO:0000313" key="3">
    <source>
        <dbReference type="EMBL" id="EFJ13162.1"/>
    </source>
</evidence>
<dbReference type="Gramene" id="EFJ14184">
    <property type="protein sequence ID" value="EFJ14184"/>
    <property type="gene ID" value="SELMODRAFT_424023"/>
</dbReference>
<dbReference type="InParanoid" id="D8SNJ6"/>
<evidence type="ECO:0000256" key="2">
    <source>
        <dbReference type="SAM" id="SignalP"/>
    </source>
</evidence>
<dbReference type="EMBL" id="GL377629">
    <property type="protein sequence ID" value="EFJ14184.1"/>
    <property type="molecule type" value="Genomic_DNA"/>
</dbReference>
<evidence type="ECO:0000313" key="4">
    <source>
        <dbReference type="EMBL" id="EFJ14184.1"/>
    </source>
</evidence>
<accession>D8SNJ6</accession>
<dbReference type="KEGG" id="smo:SELMODRAFT_424969"/>
<keyword evidence="2" id="KW-0732">Signal</keyword>
<gene>
    <name evidence="4" type="ORF">SELMODRAFT_424023</name>
    <name evidence="3" type="ORF">SELMODRAFT_424969</name>
</gene>
<organism evidence="5">
    <name type="scientific">Selaginella moellendorffii</name>
    <name type="common">Spikemoss</name>
    <dbReference type="NCBI Taxonomy" id="88036"/>
    <lineage>
        <taxon>Eukaryota</taxon>
        <taxon>Viridiplantae</taxon>
        <taxon>Streptophyta</taxon>
        <taxon>Embryophyta</taxon>
        <taxon>Tracheophyta</taxon>
        <taxon>Lycopodiopsida</taxon>
        <taxon>Selaginellales</taxon>
        <taxon>Selaginellaceae</taxon>
        <taxon>Selaginella</taxon>
    </lineage>
</organism>
<reference evidence="4 5" key="1">
    <citation type="journal article" date="2011" name="Science">
        <title>The Selaginella genome identifies genetic changes associated with the evolution of vascular plants.</title>
        <authorList>
            <person name="Banks J.A."/>
            <person name="Nishiyama T."/>
            <person name="Hasebe M."/>
            <person name="Bowman J.L."/>
            <person name="Gribskov M."/>
            <person name="dePamphilis C."/>
            <person name="Albert V.A."/>
            <person name="Aono N."/>
            <person name="Aoyama T."/>
            <person name="Ambrose B.A."/>
            <person name="Ashton N.W."/>
            <person name="Axtell M.J."/>
            <person name="Barker E."/>
            <person name="Barker M.S."/>
            <person name="Bennetzen J.L."/>
            <person name="Bonawitz N.D."/>
            <person name="Chapple C."/>
            <person name="Cheng C."/>
            <person name="Correa L.G."/>
            <person name="Dacre M."/>
            <person name="DeBarry J."/>
            <person name="Dreyer I."/>
            <person name="Elias M."/>
            <person name="Engstrom E.M."/>
            <person name="Estelle M."/>
            <person name="Feng L."/>
            <person name="Finet C."/>
            <person name="Floyd S.K."/>
            <person name="Frommer W.B."/>
            <person name="Fujita T."/>
            <person name="Gramzow L."/>
            <person name="Gutensohn M."/>
            <person name="Harholt J."/>
            <person name="Hattori M."/>
            <person name="Heyl A."/>
            <person name="Hirai T."/>
            <person name="Hiwatashi Y."/>
            <person name="Ishikawa M."/>
            <person name="Iwata M."/>
            <person name="Karol K.G."/>
            <person name="Koehler B."/>
            <person name="Kolukisaoglu U."/>
            <person name="Kubo M."/>
            <person name="Kurata T."/>
            <person name="Lalonde S."/>
            <person name="Li K."/>
            <person name="Li Y."/>
            <person name="Litt A."/>
            <person name="Lyons E."/>
            <person name="Manning G."/>
            <person name="Maruyama T."/>
            <person name="Michael T.P."/>
            <person name="Mikami K."/>
            <person name="Miyazaki S."/>
            <person name="Morinaga S."/>
            <person name="Murata T."/>
            <person name="Mueller-Roeber B."/>
            <person name="Nelson D.R."/>
            <person name="Obara M."/>
            <person name="Oguri Y."/>
            <person name="Olmstead R.G."/>
            <person name="Onodera N."/>
            <person name="Petersen B.L."/>
            <person name="Pils B."/>
            <person name="Prigge M."/>
            <person name="Rensing S.A."/>
            <person name="Riano-Pachon D.M."/>
            <person name="Roberts A.W."/>
            <person name="Sato Y."/>
            <person name="Scheller H.V."/>
            <person name="Schulz B."/>
            <person name="Schulz C."/>
            <person name="Shakirov E.V."/>
            <person name="Shibagaki N."/>
            <person name="Shinohara N."/>
            <person name="Shippen D.E."/>
            <person name="Soerensen I."/>
            <person name="Sotooka R."/>
            <person name="Sugimoto N."/>
            <person name="Sugita M."/>
            <person name="Sumikawa N."/>
            <person name="Tanurdzic M."/>
            <person name="Theissen G."/>
            <person name="Ulvskov P."/>
            <person name="Wakazuki S."/>
            <person name="Weng J.K."/>
            <person name="Willats W.W."/>
            <person name="Wipf D."/>
            <person name="Wolf P.G."/>
            <person name="Yang L."/>
            <person name="Zimmer A.D."/>
            <person name="Zhu Q."/>
            <person name="Mitros T."/>
            <person name="Hellsten U."/>
            <person name="Loque D."/>
            <person name="Otillar R."/>
            <person name="Salamov A."/>
            <person name="Schmutz J."/>
            <person name="Shapiro H."/>
            <person name="Lindquist E."/>
            <person name="Lucas S."/>
            <person name="Rokhsar D."/>
            <person name="Grigoriev I.V."/>
        </authorList>
    </citation>
    <scope>NUCLEOTIDE SEQUENCE [LARGE SCALE GENOMIC DNA]</scope>
</reference>
<feature type="chain" id="PRO_5010829985" evidence="2">
    <location>
        <begin position="22"/>
        <end position="109"/>
    </location>
</feature>
<dbReference type="EMBL" id="GL377635">
    <property type="protein sequence ID" value="EFJ13162.1"/>
    <property type="molecule type" value="Genomic_DNA"/>
</dbReference>
<dbReference type="Proteomes" id="UP000001514">
    <property type="component" value="Unassembled WGS sequence"/>
</dbReference>
<feature type="region of interest" description="Disordered" evidence="1">
    <location>
        <begin position="62"/>
        <end position="109"/>
    </location>
</feature>
<name>D8SNJ6_SELML</name>